<evidence type="ECO:0000256" key="6">
    <source>
        <dbReference type="ARBA" id="ARBA00023288"/>
    </source>
</evidence>
<dbReference type="EMBL" id="JAUEDK010000026">
    <property type="protein sequence ID" value="MDN0076135.1"/>
    <property type="molecule type" value="Genomic_DNA"/>
</dbReference>
<proteinExistence type="inferred from homology"/>
<feature type="chain" id="PRO_5046627295" evidence="7">
    <location>
        <begin position="23"/>
        <end position="260"/>
    </location>
</feature>
<accession>A0ABT7XQW3</accession>
<reference evidence="8" key="1">
    <citation type="submission" date="2023-06" db="EMBL/GenBank/DDBJ databases">
        <authorList>
            <person name="Zhang S."/>
        </authorList>
    </citation>
    <scope>NUCLEOTIDE SEQUENCE</scope>
    <source>
        <strain evidence="8">SG2303</strain>
    </source>
</reference>
<comment type="subcellular location">
    <subcellularLocation>
        <location evidence="1">Membrane</location>
        <topology evidence="1">Lipid-anchor</topology>
    </subcellularLocation>
</comment>
<evidence type="ECO:0000313" key="8">
    <source>
        <dbReference type="EMBL" id="MDN0076135.1"/>
    </source>
</evidence>
<name>A0ABT7XQW3_9NEIS</name>
<gene>
    <name evidence="8" type="ORF">QU481_14690</name>
</gene>
<dbReference type="InterPro" id="IPR004872">
    <property type="entry name" value="Lipoprotein_NlpA"/>
</dbReference>
<keyword evidence="3 7" id="KW-0732">Signal</keyword>
<dbReference type="RefSeq" id="WP_289830787.1">
    <property type="nucleotide sequence ID" value="NZ_JAUEDK010000026.1"/>
</dbReference>
<keyword evidence="5" id="KW-0564">Palmitate</keyword>
<evidence type="ECO:0000256" key="7">
    <source>
        <dbReference type="SAM" id="SignalP"/>
    </source>
</evidence>
<organism evidence="8 9">
    <name type="scientific">Crenobacter oryzisoli</name>
    <dbReference type="NCBI Taxonomy" id="3056844"/>
    <lineage>
        <taxon>Bacteria</taxon>
        <taxon>Pseudomonadati</taxon>
        <taxon>Pseudomonadota</taxon>
        <taxon>Betaproteobacteria</taxon>
        <taxon>Neisseriales</taxon>
        <taxon>Neisseriaceae</taxon>
        <taxon>Crenobacter</taxon>
    </lineage>
</organism>
<dbReference type="CDD" id="cd13597">
    <property type="entry name" value="PBP2_lipoprotein_Tp32"/>
    <property type="match status" value="1"/>
</dbReference>
<keyword evidence="6" id="KW-0449">Lipoprotein</keyword>
<dbReference type="Proteomes" id="UP001168540">
    <property type="component" value="Unassembled WGS sequence"/>
</dbReference>
<keyword evidence="9" id="KW-1185">Reference proteome</keyword>
<dbReference type="Gene3D" id="3.40.190.10">
    <property type="entry name" value="Periplasmic binding protein-like II"/>
    <property type="match status" value="2"/>
</dbReference>
<comment type="similarity">
    <text evidence="2">Belongs to the NlpA lipoprotein family.</text>
</comment>
<evidence type="ECO:0000256" key="4">
    <source>
        <dbReference type="ARBA" id="ARBA00023136"/>
    </source>
</evidence>
<feature type="signal peptide" evidence="7">
    <location>
        <begin position="1"/>
        <end position="22"/>
    </location>
</feature>
<dbReference type="NCBIfam" id="TIGR00363">
    <property type="entry name" value="MetQ/NlpA family lipoprotein"/>
    <property type="match status" value="1"/>
</dbReference>
<evidence type="ECO:0000256" key="3">
    <source>
        <dbReference type="ARBA" id="ARBA00022729"/>
    </source>
</evidence>
<evidence type="ECO:0000256" key="2">
    <source>
        <dbReference type="ARBA" id="ARBA00008973"/>
    </source>
</evidence>
<keyword evidence="4" id="KW-0472">Membrane</keyword>
<evidence type="ECO:0000313" key="9">
    <source>
        <dbReference type="Proteomes" id="UP001168540"/>
    </source>
</evidence>
<dbReference type="SUPFAM" id="SSF53850">
    <property type="entry name" value="Periplasmic binding protein-like II"/>
    <property type="match status" value="1"/>
</dbReference>
<dbReference type="PANTHER" id="PTHR30429">
    <property type="entry name" value="D-METHIONINE-BINDING LIPOPROTEIN METQ"/>
    <property type="match status" value="1"/>
</dbReference>
<evidence type="ECO:0000256" key="5">
    <source>
        <dbReference type="ARBA" id="ARBA00023139"/>
    </source>
</evidence>
<dbReference type="Pfam" id="PF03180">
    <property type="entry name" value="Lipoprotein_9"/>
    <property type="match status" value="1"/>
</dbReference>
<dbReference type="PIRSF" id="PIRSF002854">
    <property type="entry name" value="MetQ"/>
    <property type="match status" value="1"/>
</dbReference>
<evidence type="ECO:0000256" key="1">
    <source>
        <dbReference type="ARBA" id="ARBA00004635"/>
    </source>
</evidence>
<protein>
    <submittedName>
        <fullName evidence="8">MetQ/NlpA family ABC transporter substrate-binding protein</fullName>
    </submittedName>
</protein>
<sequence length="260" mass="28395">MKTRQLLLSTLLGLGVSLAAQADTLTVGAEAVPHAEILEHIKPVLAKEGIDLKVKVFTNGQQENFAVAQKELDANYFQHKPFLDGFNKAKGTQLVSVAAIHVEPFGAYSRKIGKLSELRDGAVVAVPNDPSNAARALLLLQKNGLIRLRDPNNILSTARDIVVNPKKLQIRELEGATLSRVLDQVDLALINTNYALQAKLQPRHDALFIEDSQSPYANILVARPDNHNSPTLKKLVAALTSSDVRQFIDSRYQGAVVPVF</sequence>
<comment type="caution">
    <text evidence="8">The sequence shown here is derived from an EMBL/GenBank/DDBJ whole genome shotgun (WGS) entry which is preliminary data.</text>
</comment>
<dbReference type="PANTHER" id="PTHR30429:SF0">
    <property type="entry name" value="METHIONINE-BINDING LIPOPROTEIN METQ"/>
    <property type="match status" value="1"/>
</dbReference>